<dbReference type="OrthoDB" id="252722at2759"/>
<dbReference type="GO" id="GO:0061630">
    <property type="term" value="F:ubiquitin protein ligase activity"/>
    <property type="evidence" value="ECO:0007669"/>
    <property type="project" value="TreeGrafter"/>
</dbReference>
<dbReference type="GeneID" id="101351763"/>
<dbReference type="SMART" id="SM00184">
    <property type="entry name" value="RING"/>
    <property type="match status" value="1"/>
</dbReference>
<dbReference type="Proteomes" id="UP000248480">
    <property type="component" value="Unplaced"/>
</dbReference>
<dbReference type="InParanoid" id="A0A2Y9DMF1"/>
<dbReference type="AlphaFoldDB" id="A0A2Y9DMF1"/>
<dbReference type="STRING" id="127582.A0A2Y9DMF1"/>
<evidence type="ECO:0000256" key="4">
    <source>
        <dbReference type="PROSITE-ProRule" id="PRU00175"/>
    </source>
</evidence>
<dbReference type="GO" id="GO:0043161">
    <property type="term" value="P:proteasome-mediated ubiquitin-dependent protein catabolic process"/>
    <property type="evidence" value="ECO:0007669"/>
    <property type="project" value="TreeGrafter"/>
</dbReference>
<evidence type="ECO:0000256" key="2">
    <source>
        <dbReference type="ARBA" id="ARBA00022771"/>
    </source>
</evidence>
<dbReference type="Gene3D" id="3.30.40.10">
    <property type="entry name" value="Zinc/RING finger domain, C3HC4 (zinc finger)"/>
    <property type="match status" value="1"/>
</dbReference>
<feature type="compositionally biased region" description="Low complexity" evidence="5">
    <location>
        <begin position="7"/>
        <end position="23"/>
    </location>
</feature>
<evidence type="ECO:0000259" key="7">
    <source>
        <dbReference type="PROSITE" id="PS50089"/>
    </source>
</evidence>
<evidence type="ECO:0000256" key="6">
    <source>
        <dbReference type="SAM" id="Phobius"/>
    </source>
</evidence>
<keyword evidence="6" id="KW-0812">Transmembrane</keyword>
<dbReference type="GO" id="GO:0035519">
    <property type="term" value="P:protein K29-linked ubiquitination"/>
    <property type="evidence" value="ECO:0007669"/>
    <property type="project" value="TreeGrafter"/>
</dbReference>
<keyword evidence="6" id="KW-0472">Membrane</keyword>
<name>A0A2Y9DMF1_TRIMA</name>
<keyword evidence="8" id="KW-1185">Reference proteome</keyword>
<sequence>MACTKVAEQPAPQQSQPISSEASTSNVKDPARCHRGSAGVDLECLVCREPYSCTRPPKVLGCQHTFCAICLKLLLCVQDNTWSITCPLCRKVTAIPGGLICSLRDQKAMRGQLVHPVPEVHLCPLGLADPATLAAEHPNLVGEDGQDAISTNRIAARRLVAHLFLLILLIILILPFVYPGFIRWVLTFIIGLALLMSTLFCCYSSSQGSCWPCSRILSCRERKHSQISSIA</sequence>
<feature type="region of interest" description="Disordered" evidence="5">
    <location>
        <begin position="1"/>
        <end position="30"/>
    </location>
</feature>
<dbReference type="GO" id="GO:0008270">
    <property type="term" value="F:zinc ion binding"/>
    <property type="evidence" value="ECO:0007669"/>
    <property type="project" value="UniProtKB-KW"/>
</dbReference>
<feature type="domain" description="RING-type" evidence="7">
    <location>
        <begin position="44"/>
        <end position="90"/>
    </location>
</feature>
<dbReference type="KEGG" id="tmu:101351763"/>
<evidence type="ECO:0000256" key="1">
    <source>
        <dbReference type="ARBA" id="ARBA00022723"/>
    </source>
</evidence>
<keyword evidence="1" id="KW-0479">Metal-binding</keyword>
<dbReference type="GO" id="GO:0070534">
    <property type="term" value="P:protein K63-linked ubiquitination"/>
    <property type="evidence" value="ECO:0007669"/>
    <property type="project" value="TreeGrafter"/>
</dbReference>
<proteinExistence type="predicted"/>
<dbReference type="Pfam" id="PF13445">
    <property type="entry name" value="zf-RING_UBOX"/>
    <property type="match status" value="1"/>
</dbReference>
<dbReference type="GO" id="GO:0070059">
    <property type="term" value="P:intrinsic apoptotic signaling pathway in response to endoplasmic reticulum stress"/>
    <property type="evidence" value="ECO:0007669"/>
    <property type="project" value="TreeGrafter"/>
</dbReference>
<reference evidence="9" key="1">
    <citation type="submission" date="2025-08" db="UniProtKB">
        <authorList>
            <consortium name="RefSeq"/>
        </authorList>
    </citation>
    <scope>IDENTIFICATION</scope>
</reference>
<dbReference type="SUPFAM" id="SSF57850">
    <property type="entry name" value="RING/U-box"/>
    <property type="match status" value="1"/>
</dbReference>
<feature type="transmembrane region" description="Helical" evidence="6">
    <location>
        <begin position="159"/>
        <end position="178"/>
    </location>
</feature>
<dbReference type="GO" id="GO:0005789">
    <property type="term" value="C:endoplasmic reticulum membrane"/>
    <property type="evidence" value="ECO:0007669"/>
    <property type="project" value="TreeGrafter"/>
</dbReference>
<accession>A0A2Y9DMF1</accession>
<evidence type="ECO:0000313" key="8">
    <source>
        <dbReference type="Proteomes" id="UP000248480"/>
    </source>
</evidence>
<feature type="transmembrane region" description="Helical" evidence="6">
    <location>
        <begin position="184"/>
        <end position="205"/>
    </location>
</feature>
<dbReference type="GO" id="GO:0070585">
    <property type="term" value="P:protein localization to mitochondrion"/>
    <property type="evidence" value="ECO:0007669"/>
    <property type="project" value="TreeGrafter"/>
</dbReference>
<evidence type="ECO:0000256" key="5">
    <source>
        <dbReference type="SAM" id="MobiDB-lite"/>
    </source>
</evidence>
<keyword evidence="2 4" id="KW-0863">Zinc-finger</keyword>
<evidence type="ECO:0000256" key="3">
    <source>
        <dbReference type="ARBA" id="ARBA00022833"/>
    </source>
</evidence>
<evidence type="ECO:0000313" key="9">
    <source>
        <dbReference type="RefSeq" id="XP_004377331.1"/>
    </source>
</evidence>
<organism evidence="8 9">
    <name type="scientific">Trichechus manatus latirostris</name>
    <name type="common">Florida manatee</name>
    <dbReference type="NCBI Taxonomy" id="127582"/>
    <lineage>
        <taxon>Eukaryota</taxon>
        <taxon>Metazoa</taxon>
        <taxon>Chordata</taxon>
        <taxon>Craniata</taxon>
        <taxon>Vertebrata</taxon>
        <taxon>Euteleostomi</taxon>
        <taxon>Mammalia</taxon>
        <taxon>Eutheria</taxon>
        <taxon>Afrotheria</taxon>
        <taxon>Sirenia</taxon>
        <taxon>Trichechidae</taxon>
        <taxon>Trichechus</taxon>
    </lineage>
</organism>
<dbReference type="InterPro" id="IPR001841">
    <property type="entry name" value="Znf_RING"/>
</dbReference>
<keyword evidence="6" id="KW-1133">Transmembrane helix</keyword>
<protein>
    <submittedName>
        <fullName evidence="9">E3 ubiquitin-protein ligase RNF186</fullName>
    </submittedName>
</protein>
<dbReference type="PANTHER" id="PTHR22791:SF28">
    <property type="entry name" value="E3 UBIQUITIN-PROTEIN LIGASE RNF186"/>
    <property type="match status" value="1"/>
</dbReference>
<dbReference type="FunCoup" id="A0A2Y9DMF1">
    <property type="interactions" value="94"/>
</dbReference>
<dbReference type="RefSeq" id="XP_004377331.1">
    <property type="nucleotide sequence ID" value="XM_004377274.1"/>
</dbReference>
<dbReference type="CTD" id="54546"/>
<keyword evidence="3" id="KW-0862">Zinc</keyword>
<dbReference type="GO" id="GO:0051865">
    <property type="term" value="P:protein autoubiquitination"/>
    <property type="evidence" value="ECO:0007669"/>
    <property type="project" value="TreeGrafter"/>
</dbReference>
<dbReference type="InterPro" id="IPR027370">
    <property type="entry name" value="Znf-RING_euk"/>
</dbReference>
<dbReference type="PROSITE" id="PS50089">
    <property type="entry name" value="ZF_RING_2"/>
    <property type="match status" value="1"/>
</dbReference>
<dbReference type="PROSITE" id="PS00518">
    <property type="entry name" value="ZF_RING_1"/>
    <property type="match status" value="1"/>
</dbReference>
<dbReference type="InterPro" id="IPR013083">
    <property type="entry name" value="Znf_RING/FYVE/PHD"/>
</dbReference>
<gene>
    <name evidence="9" type="primary">RNF186</name>
</gene>
<dbReference type="PANTHER" id="PTHR22791">
    <property type="entry name" value="RING-TYPE DOMAIN-CONTAINING PROTEIN"/>
    <property type="match status" value="1"/>
</dbReference>
<dbReference type="InterPro" id="IPR017907">
    <property type="entry name" value="Znf_RING_CS"/>
</dbReference>
<dbReference type="InterPro" id="IPR051435">
    <property type="entry name" value="RING_finger_E3_ubiq-ligases"/>
</dbReference>